<feature type="non-terminal residue" evidence="11">
    <location>
        <position position="1"/>
    </location>
</feature>
<feature type="compositionally biased region" description="Basic and acidic residues" evidence="9">
    <location>
        <begin position="199"/>
        <end position="229"/>
    </location>
</feature>
<feature type="compositionally biased region" description="Basic and acidic residues" evidence="9">
    <location>
        <begin position="164"/>
        <end position="173"/>
    </location>
</feature>
<reference evidence="11" key="1">
    <citation type="submission" date="2022-11" db="EMBL/GenBank/DDBJ databases">
        <authorList>
            <person name="Morgan W.R."/>
            <person name="Tartar A."/>
        </authorList>
    </citation>
    <scope>NUCLEOTIDE SEQUENCE</scope>
    <source>
        <strain evidence="11">ARSEF 373</strain>
    </source>
</reference>
<feature type="compositionally biased region" description="Basic and acidic residues" evidence="9">
    <location>
        <begin position="248"/>
        <end position="292"/>
    </location>
</feature>
<dbReference type="InterPro" id="IPR022209">
    <property type="entry name" value="CWC25"/>
</dbReference>
<evidence type="ECO:0000256" key="1">
    <source>
        <dbReference type="ARBA" id="ARBA00004123"/>
    </source>
</evidence>
<evidence type="ECO:0000256" key="4">
    <source>
        <dbReference type="ARBA" id="ARBA00022728"/>
    </source>
</evidence>
<dbReference type="GO" id="GO:0005684">
    <property type="term" value="C:U2-type spliceosomal complex"/>
    <property type="evidence" value="ECO:0007669"/>
    <property type="project" value="TreeGrafter"/>
</dbReference>
<sequence>RRSTMSLAFLAKKSWHTSNLRNVEKVWLAEQKHAAEEKKLAELKKNIDEERQLQELRQLQAAQGKKSATLERLDWMYEGPMAHNTNSAEEYLLGKEYKPDEAESDLKKLGESKYGSLALTKAALPANDAFSRLNEDPLMMIRKQQQLAQENVLKNPVKMGKIKANVDKILKDKKQSKKAKKEAKRERKHKKHKRSVSTDSEREGERRHHDDDHKGDRRGGQDRRDDERSRRRNRSRSRSPTVHRSRHYSRDRSPERNRASPRREGRSGRREDSPRDWSPRRRDDSRVRDRRDRSHHRSPSPRRGSRDRSSPRRRDVRDRKREESPRQLRSRRRSPRERRSTSPRAERRPRSRSRDRDDRTRGIEGKKRELQRDEFGRDTPPRRRKSSTDEGERSAAAARRRFDATLNKKGQYGLINDSDAVRCKDIDKSTLGPNSKYIEKAREARRKEEEERLRKLGKGDAGKPVYSEEEKRRLAQQMIEDARQREEYLAKRAVQKKVDNEPDSSAPSDGDPQFLREMQEAAYIGKEGNIEDRLKRNAHYIQKKADKGSFLSK</sequence>
<feature type="compositionally biased region" description="Basic and acidic residues" evidence="9">
    <location>
        <begin position="304"/>
        <end position="326"/>
    </location>
</feature>
<evidence type="ECO:0000256" key="2">
    <source>
        <dbReference type="ARBA" id="ARBA00006695"/>
    </source>
</evidence>
<keyword evidence="6" id="KW-0508">mRNA splicing</keyword>
<dbReference type="Proteomes" id="UP001146120">
    <property type="component" value="Unassembled WGS sequence"/>
</dbReference>
<dbReference type="Pfam" id="PF10197">
    <property type="entry name" value="Cir_N"/>
    <property type="match status" value="1"/>
</dbReference>
<comment type="subcellular location">
    <subcellularLocation>
        <location evidence="1">Nucleus</location>
    </subcellularLocation>
</comment>
<evidence type="ECO:0000256" key="6">
    <source>
        <dbReference type="ARBA" id="ARBA00023187"/>
    </source>
</evidence>
<feature type="compositionally biased region" description="Basic residues" evidence="9">
    <location>
        <begin position="230"/>
        <end position="247"/>
    </location>
</feature>
<dbReference type="EMBL" id="DAKRPA010000072">
    <property type="protein sequence ID" value="DAZ99982.1"/>
    <property type="molecule type" value="Genomic_DNA"/>
</dbReference>
<dbReference type="GO" id="GO:0000398">
    <property type="term" value="P:mRNA splicing, via spliceosome"/>
    <property type="evidence" value="ECO:0007669"/>
    <property type="project" value="TreeGrafter"/>
</dbReference>
<evidence type="ECO:0000313" key="11">
    <source>
        <dbReference type="EMBL" id="DAZ99982.1"/>
    </source>
</evidence>
<comment type="similarity">
    <text evidence="2">Belongs to the CWC25 family.</text>
</comment>
<keyword evidence="12" id="KW-1185">Reference proteome</keyword>
<dbReference type="InterPro" id="IPR019339">
    <property type="entry name" value="CIR_N_dom"/>
</dbReference>
<evidence type="ECO:0000313" key="12">
    <source>
        <dbReference type="Proteomes" id="UP001146120"/>
    </source>
</evidence>
<keyword evidence="3" id="KW-0507">mRNA processing</keyword>
<keyword evidence="5 8" id="KW-0175">Coiled coil</keyword>
<evidence type="ECO:0000256" key="8">
    <source>
        <dbReference type="SAM" id="Coils"/>
    </source>
</evidence>
<name>A0AAV2YY48_9STRA</name>
<feature type="compositionally biased region" description="Basic and acidic residues" evidence="9">
    <location>
        <begin position="337"/>
        <end position="393"/>
    </location>
</feature>
<reference evidence="11" key="2">
    <citation type="journal article" date="2023" name="Microbiol Resour">
        <title>Decontamination and Annotation of the Draft Genome Sequence of the Oomycete Lagenidium giganteum ARSEF 373.</title>
        <authorList>
            <person name="Morgan W.R."/>
            <person name="Tartar A."/>
        </authorList>
    </citation>
    <scope>NUCLEOTIDE SEQUENCE</scope>
    <source>
        <strain evidence="11">ARSEF 373</strain>
    </source>
</reference>
<feature type="region of interest" description="Disordered" evidence="9">
    <location>
        <begin position="164"/>
        <end position="411"/>
    </location>
</feature>
<feature type="compositionally biased region" description="Basic and acidic residues" evidence="9">
    <location>
        <begin position="437"/>
        <end position="470"/>
    </location>
</feature>
<feature type="compositionally biased region" description="Basic residues" evidence="9">
    <location>
        <begin position="293"/>
        <end position="303"/>
    </location>
</feature>
<dbReference type="PANTHER" id="PTHR16196:SF0">
    <property type="entry name" value="PRE-MRNA-SPLICING FACTOR CWC25 HOMOLOG"/>
    <property type="match status" value="1"/>
</dbReference>
<keyword evidence="4" id="KW-0747">Spliceosome</keyword>
<evidence type="ECO:0000256" key="5">
    <source>
        <dbReference type="ARBA" id="ARBA00023054"/>
    </source>
</evidence>
<feature type="region of interest" description="Disordered" evidence="9">
    <location>
        <begin position="493"/>
        <end position="518"/>
    </location>
</feature>
<gene>
    <name evidence="11" type="ORF">N0F65_001986</name>
</gene>
<evidence type="ECO:0000256" key="7">
    <source>
        <dbReference type="ARBA" id="ARBA00023242"/>
    </source>
</evidence>
<feature type="compositionally biased region" description="Basic residues" evidence="9">
    <location>
        <begin position="174"/>
        <end position="195"/>
    </location>
</feature>
<accession>A0AAV2YY48</accession>
<evidence type="ECO:0000259" key="10">
    <source>
        <dbReference type="SMART" id="SM01083"/>
    </source>
</evidence>
<protein>
    <recommendedName>
        <fullName evidence="10">CBF1-interacting co-repressor CIR N-terminal domain-containing protein</fullName>
    </recommendedName>
</protein>
<dbReference type="SMART" id="SM01083">
    <property type="entry name" value="Cir_N"/>
    <property type="match status" value="1"/>
</dbReference>
<feature type="region of interest" description="Disordered" evidence="9">
    <location>
        <begin position="425"/>
        <end position="470"/>
    </location>
</feature>
<keyword evidence="7" id="KW-0539">Nucleus</keyword>
<organism evidence="11 12">
    <name type="scientific">Lagenidium giganteum</name>
    <dbReference type="NCBI Taxonomy" id="4803"/>
    <lineage>
        <taxon>Eukaryota</taxon>
        <taxon>Sar</taxon>
        <taxon>Stramenopiles</taxon>
        <taxon>Oomycota</taxon>
        <taxon>Peronosporomycetes</taxon>
        <taxon>Pythiales</taxon>
        <taxon>Pythiaceae</taxon>
    </lineage>
</organism>
<feature type="coiled-coil region" evidence="8">
    <location>
        <begin position="26"/>
        <end position="53"/>
    </location>
</feature>
<evidence type="ECO:0000256" key="3">
    <source>
        <dbReference type="ARBA" id="ARBA00022664"/>
    </source>
</evidence>
<dbReference type="Pfam" id="PF12542">
    <property type="entry name" value="CWC25"/>
    <property type="match status" value="1"/>
</dbReference>
<dbReference type="InterPro" id="IPR051376">
    <property type="entry name" value="CWC25_splicing_factor"/>
</dbReference>
<dbReference type="PANTHER" id="PTHR16196">
    <property type="entry name" value="CELL CYCLE CONTROL PROTEIN CWF25"/>
    <property type="match status" value="1"/>
</dbReference>
<dbReference type="AlphaFoldDB" id="A0AAV2YY48"/>
<feature type="domain" description="CBF1-interacting co-repressor CIR N-terminal" evidence="10">
    <location>
        <begin position="14"/>
        <end position="50"/>
    </location>
</feature>
<evidence type="ECO:0000256" key="9">
    <source>
        <dbReference type="SAM" id="MobiDB-lite"/>
    </source>
</evidence>
<comment type="caution">
    <text evidence="11">The sequence shown here is derived from an EMBL/GenBank/DDBJ whole genome shotgun (WGS) entry which is preliminary data.</text>
</comment>
<proteinExistence type="inferred from homology"/>